<name>A0A699T1L7_TANCI</name>
<reference evidence="1" key="1">
    <citation type="journal article" date="2019" name="Sci. Rep.">
        <title>Draft genome of Tanacetum cinerariifolium, the natural source of mosquito coil.</title>
        <authorList>
            <person name="Yamashiro T."/>
            <person name="Shiraishi A."/>
            <person name="Satake H."/>
            <person name="Nakayama K."/>
        </authorList>
    </citation>
    <scope>NUCLEOTIDE SEQUENCE</scope>
</reference>
<organism evidence="1">
    <name type="scientific">Tanacetum cinerariifolium</name>
    <name type="common">Dalmatian daisy</name>
    <name type="synonym">Chrysanthemum cinerariifolium</name>
    <dbReference type="NCBI Taxonomy" id="118510"/>
    <lineage>
        <taxon>Eukaryota</taxon>
        <taxon>Viridiplantae</taxon>
        <taxon>Streptophyta</taxon>
        <taxon>Embryophyta</taxon>
        <taxon>Tracheophyta</taxon>
        <taxon>Spermatophyta</taxon>
        <taxon>Magnoliopsida</taxon>
        <taxon>eudicotyledons</taxon>
        <taxon>Gunneridae</taxon>
        <taxon>Pentapetalae</taxon>
        <taxon>asterids</taxon>
        <taxon>campanulids</taxon>
        <taxon>Asterales</taxon>
        <taxon>Asteraceae</taxon>
        <taxon>Asteroideae</taxon>
        <taxon>Anthemideae</taxon>
        <taxon>Anthemidinae</taxon>
        <taxon>Tanacetum</taxon>
    </lineage>
</organism>
<gene>
    <name evidence="1" type="ORF">Tci_876344</name>
</gene>
<proteinExistence type="predicted"/>
<feature type="non-terminal residue" evidence="1">
    <location>
        <position position="45"/>
    </location>
</feature>
<accession>A0A699T1L7</accession>
<sequence length="45" mass="4951">MVMLSEARHKGVQLDTEAEAFLAGMECTEPLDGPLARNKFQSATR</sequence>
<comment type="caution">
    <text evidence="1">The sequence shown here is derived from an EMBL/GenBank/DDBJ whole genome shotgun (WGS) entry which is preliminary data.</text>
</comment>
<protein>
    <submittedName>
        <fullName evidence="1">Uncharacterized protein</fullName>
    </submittedName>
</protein>
<dbReference type="AlphaFoldDB" id="A0A699T1L7"/>
<evidence type="ECO:0000313" key="1">
    <source>
        <dbReference type="EMBL" id="GFD04375.1"/>
    </source>
</evidence>
<dbReference type="EMBL" id="BKCJ011211299">
    <property type="protein sequence ID" value="GFD04375.1"/>
    <property type="molecule type" value="Genomic_DNA"/>
</dbReference>